<reference evidence="4 5" key="1">
    <citation type="journal article" date="2015" name="Genome Biol. Evol.">
        <title>Phylogenomic analyses indicate that early fungi evolved digesting cell walls of algal ancestors of land plants.</title>
        <authorList>
            <person name="Chang Y."/>
            <person name="Wang S."/>
            <person name="Sekimoto S."/>
            <person name="Aerts A.L."/>
            <person name="Choi C."/>
            <person name="Clum A."/>
            <person name="LaButti K.M."/>
            <person name="Lindquist E.A."/>
            <person name="Yee Ngan C."/>
            <person name="Ohm R.A."/>
            <person name="Salamov A.A."/>
            <person name="Grigoriev I.V."/>
            <person name="Spatafora J.W."/>
            <person name="Berbee M.L."/>
        </authorList>
    </citation>
    <scope>NUCLEOTIDE SEQUENCE [LARGE SCALE GENOMIC DNA]</scope>
    <source>
        <strain evidence="4 5">JEL478</strain>
    </source>
</reference>
<gene>
    <name evidence="4" type="ORF">M427DRAFT_57514</name>
</gene>
<keyword evidence="5" id="KW-1185">Reference proteome</keyword>
<keyword evidence="2" id="KW-0539">Nucleus</keyword>
<organism evidence="4 5">
    <name type="scientific">Gonapodya prolifera (strain JEL478)</name>
    <name type="common">Monoblepharis prolifera</name>
    <dbReference type="NCBI Taxonomy" id="1344416"/>
    <lineage>
        <taxon>Eukaryota</taxon>
        <taxon>Fungi</taxon>
        <taxon>Fungi incertae sedis</taxon>
        <taxon>Chytridiomycota</taxon>
        <taxon>Chytridiomycota incertae sedis</taxon>
        <taxon>Monoblepharidomycetes</taxon>
        <taxon>Monoblepharidales</taxon>
        <taxon>Gonapodyaceae</taxon>
        <taxon>Gonapodya</taxon>
    </lineage>
</organism>
<comment type="subcellular location">
    <subcellularLocation>
        <location evidence="1">Nucleus</location>
    </subcellularLocation>
</comment>
<evidence type="ECO:0000313" key="5">
    <source>
        <dbReference type="Proteomes" id="UP000070544"/>
    </source>
</evidence>
<dbReference type="EMBL" id="KQ965768">
    <property type="protein sequence ID" value="KXS14609.1"/>
    <property type="molecule type" value="Genomic_DNA"/>
</dbReference>
<proteinExistence type="predicted"/>
<dbReference type="PANTHER" id="PTHR28605:SF1">
    <property type="entry name" value="CHROMOSOME TRANSMISSION FIDELITY FACTOR 8"/>
    <property type="match status" value="1"/>
</dbReference>
<dbReference type="GO" id="GO:0005634">
    <property type="term" value="C:nucleus"/>
    <property type="evidence" value="ECO:0007669"/>
    <property type="project" value="UniProtKB-SubCell"/>
</dbReference>
<evidence type="ECO:0000256" key="2">
    <source>
        <dbReference type="ARBA" id="ARBA00023242"/>
    </source>
</evidence>
<dbReference type="AlphaFoldDB" id="A0A139AD68"/>
<dbReference type="OMA" id="TCESSAW"/>
<feature type="compositionally biased region" description="Gly residues" evidence="3">
    <location>
        <begin position="126"/>
        <end position="139"/>
    </location>
</feature>
<accession>A0A139AD68</accession>
<dbReference type="Proteomes" id="UP000070544">
    <property type="component" value="Unassembled WGS sequence"/>
</dbReference>
<feature type="region of interest" description="Disordered" evidence="3">
    <location>
        <begin position="85"/>
        <end position="159"/>
    </location>
</feature>
<name>A0A139AD68_GONPJ</name>
<feature type="compositionally biased region" description="Low complexity" evidence="3">
    <location>
        <begin position="140"/>
        <end position="152"/>
    </location>
</feature>
<evidence type="ECO:0000256" key="3">
    <source>
        <dbReference type="SAM" id="MobiDB-lite"/>
    </source>
</evidence>
<dbReference type="PANTHER" id="PTHR28605">
    <property type="entry name" value="CTF8, CHROMOSOME TRANSMISSION FIDELITY FACTOR 8 HOMOLOG (S. CEREVISIAE)"/>
    <property type="match status" value="1"/>
</dbReference>
<sequence length="207" mass="21181">MVQIILRTTPLHPSASSTPPAPADIVLLDLQGSIETNDPEGVGGRSVGTLKWNEKGNPVLTIGHHLLEGYTVPLAKPFALLRKRPAADPMPSTPVRNRAQLGSSGLSSEASSPVGGAGSPTWGRTRAGGGGGQGNGTGTGQSDSGAAPSASGAGAGSGSKTREVLLEDVPPDFIAPEYEVVTVIRHKYLFKNRPELLTTTTASTAAR</sequence>
<evidence type="ECO:0008006" key="6">
    <source>
        <dbReference type="Google" id="ProtNLM"/>
    </source>
</evidence>
<protein>
    <recommendedName>
        <fullName evidence="6">Chromosome transmission fidelity protein 8</fullName>
    </recommendedName>
</protein>
<dbReference type="STRING" id="1344416.A0A139AD68"/>
<evidence type="ECO:0000256" key="1">
    <source>
        <dbReference type="ARBA" id="ARBA00004123"/>
    </source>
</evidence>
<feature type="compositionally biased region" description="Low complexity" evidence="3">
    <location>
        <begin position="101"/>
        <end position="112"/>
    </location>
</feature>
<dbReference type="OrthoDB" id="121932at2759"/>
<evidence type="ECO:0000313" key="4">
    <source>
        <dbReference type="EMBL" id="KXS14609.1"/>
    </source>
</evidence>